<evidence type="ECO:0000256" key="2">
    <source>
        <dbReference type="ARBA" id="ARBA00022737"/>
    </source>
</evidence>
<evidence type="ECO:0000313" key="4">
    <source>
        <dbReference type="EMBL" id="KAH7442614.1"/>
    </source>
</evidence>
<evidence type="ECO:0008006" key="6">
    <source>
        <dbReference type="Google" id="ProtNLM"/>
    </source>
</evidence>
<dbReference type="InterPro" id="IPR011990">
    <property type="entry name" value="TPR-like_helical_dom_sf"/>
</dbReference>
<dbReference type="PANTHER" id="PTHR47447">
    <property type="entry name" value="OS03G0856100 PROTEIN"/>
    <property type="match status" value="1"/>
</dbReference>
<evidence type="ECO:0000313" key="5">
    <source>
        <dbReference type="Proteomes" id="UP000825935"/>
    </source>
</evidence>
<dbReference type="Proteomes" id="UP000825935">
    <property type="component" value="Chromosome 3"/>
</dbReference>
<dbReference type="Pfam" id="PF01535">
    <property type="entry name" value="PPR"/>
    <property type="match status" value="2"/>
</dbReference>
<feature type="repeat" description="PPR" evidence="3">
    <location>
        <begin position="641"/>
        <end position="675"/>
    </location>
</feature>
<organism evidence="4 5">
    <name type="scientific">Ceratopteris richardii</name>
    <name type="common">Triangle waterfern</name>
    <dbReference type="NCBI Taxonomy" id="49495"/>
    <lineage>
        <taxon>Eukaryota</taxon>
        <taxon>Viridiplantae</taxon>
        <taxon>Streptophyta</taxon>
        <taxon>Embryophyta</taxon>
        <taxon>Tracheophyta</taxon>
        <taxon>Polypodiopsida</taxon>
        <taxon>Polypodiidae</taxon>
        <taxon>Polypodiales</taxon>
        <taxon>Pteridineae</taxon>
        <taxon>Pteridaceae</taxon>
        <taxon>Parkerioideae</taxon>
        <taxon>Ceratopteris</taxon>
    </lineage>
</organism>
<dbReference type="AlphaFoldDB" id="A0A8T2V9K1"/>
<keyword evidence="2" id="KW-0677">Repeat</keyword>
<feature type="repeat" description="PPR" evidence="3">
    <location>
        <begin position="398"/>
        <end position="432"/>
    </location>
</feature>
<dbReference type="PANTHER" id="PTHR47447:SF23">
    <property type="entry name" value="PENTACOTRIPEPTIDE-REPEAT REGION OF PRORP DOMAIN-CONTAINING PROTEIN"/>
    <property type="match status" value="1"/>
</dbReference>
<feature type="repeat" description="PPR" evidence="3">
    <location>
        <begin position="606"/>
        <end position="640"/>
    </location>
</feature>
<dbReference type="PROSITE" id="PS51375">
    <property type="entry name" value="PPR"/>
    <property type="match status" value="3"/>
</dbReference>
<protein>
    <recommendedName>
        <fullName evidence="6">Pentatricopeptide repeat-containing protein</fullName>
    </recommendedName>
</protein>
<dbReference type="Gene3D" id="1.25.40.10">
    <property type="entry name" value="Tetratricopeptide repeat domain"/>
    <property type="match status" value="3"/>
</dbReference>
<comment type="caution">
    <text evidence="4">The sequence shown here is derived from an EMBL/GenBank/DDBJ whole genome shotgun (WGS) entry which is preliminary data.</text>
</comment>
<dbReference type="Pfam" id="PF13812">
    <property type="entry name" value="PPR_3"/>
    <property type="match status" value="1"/>
</dbReference>
<gene>
    <name evidence="4" type="ORF">KP509_03G096400</name>
</gene>
<name>A0A8T2V9K1_CERRI</name>
<dbReference type="NCBIfam" id="TIGR00756">
    <property type="entry name" value="PPR"/>
    <property type="match status" value="2"/>
</dbReference>
<accession>A0A8T2V9K1</accession>
<evidence type="ECO:0000256" key="3">
    <source>
        <dbReference type="PROSITE-ProRule" id="PRU00708"/>
    </source>
</evidence>
<comment type="similarity">
    <text evidence="1">Belongs to the PPR family. P subfamily.</text>
</comment>
<sequence>MLIARSCVWYQTTKLRSCSGLASPSFFAVAITGIRRYSNAEPGSLCASVSSWIDTDNELKGPIQAHCRETIPIHHRGVPAGGVVSEVSDKDSNNHTNDHRLSSIHSSCDLGLYKNVLSSISVHCNATYKSYDAMGPDNAAVEDGLLDHVFKGVPAHSVKNSRQWLLIRNASDYARGGSMQHKSPSTVDDLLGAQTIEGLEGNVVSYGEETEQLGVHGQSLYGRKLTANETMLATSVLNLLESTGWTEITRGYLIEIQSQKLSFPVVSKILIQLKDFYLVSSLFQWVCKHIGHDVQVYHAYLRALIKTKQFMKMWDFLDRMRDNSIEISIATFCLMIKECRISGEPAMAVKVFNKAPHYGVELNNVLHQCLLSSLFLSNLAQEAKLLYRKMVCENCILDVHIFNTLIHGFGLSSSKEDVNKSFQLMLQAGIKPNLSSYKALIAAFCNVHLVDAAILTFFRLKDASFEVDASILNVLVEGLCGMDMFDNAIDIISKVQMWCPPDVSTGIILLKWLLSKNEVSRAIDMFLSMEEGGFTNRWAYIALSNGLRRCNQTTEIRHFLLDLFARYGYANLEVCHALLYSLTSCGDVAKSEELFKGVLESTTEPILCFYATMISFYCRRESVEQALHLLLDLKNRGYRPGVFCYAPIMSALIKAGQPKYALRCFEEMQECGCEINGVMCDFLLRGLCKHEMVADVPHIVDTILRNKFSMSASTFMELVKCMCKAGKIEEANILFKSLHGLSCLQIGKEAAKQAASVIRVMSKP</sequence>
<dbReference type="EMBL" id="CM035408">
    <property type="protein sequence ID" value="KAH7442614.1"/>
    <property type="molecule type" value="Genomic_DNA"/>
</dbReference>
<proteinExistence type="inferred from homology"/>
<reference evidence="4" key="1">
    <citation type="submission" date="2021-08" db="EMBL/GenBank/DDBJ databases">
        <title>WGS assembly of Ceratopteris richardii.</title>
        <authorList>
            <person name="Marchant D.B."/>
            <person name="Chen G."/>
            <person name="Jenkins J."/>
            <person name="Shu S."/>
            <person name="Leebens-Mack J."/>
            <person name="Grimwood J."/>
            <person name="Schmutz J."/>
            <person name="Soltis P."/>
            <person name="Soltis D."/>
            <person name="Chen Z.-H."/>
        </authorList>
    </citation>
    <scope>NUCLEOTIDE SEQUENCE</scope>
    <source>
        <strain evidence="4">Whitten #5841</strain>
        <tissue evidence="4">Leaf</tissue>
    </source>
</reference>
<dbReference type="Pfam" id="PF13041">
    <property type="entry name" value="PPR_2"/>
    <property type="match status" value="1"/>
</dbReference>
<dbReference type="OrthoDB" id="1930041at2759"/>
<keyword evidence="5" id="KW-1185">Reference proteome</keyword>
<dbReference type="InterPro" id="IPR002885">
    <property type="entry name" value="PPR_rpt"/>
</dbReference>
<evidence type="ECO:0000256" key="1">
    <source>
        <dbReference type="ARBA" id="ARBA00007626"/>
    </source>
</evidence>